<dbReference type="InterPro" id="IPR015915">
    <property type="entry name" value="Kelch-typ_b-propeller"/>
</dbReference>
<organism evidence="4 5">
    <name type="scientific">Branchiostoma floridae</name>
    <name type="common">Florida lancelet</name>
    <name type="synonym">Amphioxus</name>
    <dbReference type="NCBI Taxonomy" id="7739"/>
    <lineage>
        <taxon>Eukaryota</taxon>
        <taxon>Metazoa</taxon>
        <taxon>Chordata</taxon>
        <taxon>Cephalochordata</taxon>
        <taxon>Leptocardii</taxon>
        <taxon>Amphioxiformes</taxon>
        <taxon>Branchiostomatidae</taxon>
        <taxon>Branchiostoma</taxon>
    </lineage>
</organism>
<dbReference type="InterPro" id="IPR006652">
    <property type="entry name" value="Kelch_1"/>
</dbReference>
<proteinExistence type="predicted"/>
<dbReference type="InterPro" id="IPR000210">
    <property type="entry name" value="BTB/POZ_dom"/>
</dbReference>
<keyword evidence="2" id="KW-0677">Repeat</keyword>
<keyword evidence="4" id="KW-1185">Reference proteome</keyword>
<dbReference type="InterPro" id="IPR017096">
    <property type="entry name" value="BTB-kelch_protein"/>
</dbReference>
<dbReference type="Proteomes" id="UP000001554">
    <property type="component" value="Chromosome 11"/>
</dbReference>
<dbReference type="PANTHER" id="PTHR24412:SF272">
    <property type="entry name" value="KELCH-LIKE PROTEIN DIABLO"/>
    <property type="match status" value="1"/>
</dbReference>
<dbReference type="GO" id="GO:0031463">
    <property type="term" value="C:Cul3-RING ubiquitin ligase complex"/>
    <property type="evidence" value="ECO:0000318"/>
    <property type="project" value="GO_Central"/>
</dbReference>
<dbReference type="OrthoDB" id="19132at2759"/>
<reference evidence="4" key="1">
    <citation type="journal article" date="2020" name="Nat. Ecol. Evol.">
        <title>Deeply conserved synteny resolves early events in vertebrate evolution.</title>
        <authorList>
            <person name="Simakov O."/>
            <person name="Marletaz F."/>
            <person name="Yue J.X."/>
            <person name="O'Connell B."/>
            <person name="Jenkins J."/>
            <person name="Brandt A."/>
            <person name="Calef R."/>
            <person name="Tung C.H."/>
            <person name="Huang T.K."/>
            <person name="Schmutz J."/>
            <person name="Satoh N."/>
            <person name="Yu J.K."/>
            <person name="Putnam N.H."/>
            <person name="Green R.E."/>
            <person name="Rokhsar D.S."/>
        </authorList>
    </citation>
    <scope>NUCLEOTIDE SEQUENCE [LARGE SCALE GENOMIC DNA]</scope>
    <source>
        <strain evidence="4">S238N-H82</strain>
    </source>
</reference>
<dbReference type="SMART" id="SM00225">
    <property type="entry name" value="BTB"/>
    <property type="match status" value="1"/>
</dbReference>
<dbReference type="SUPFAM" id="SSF54695">
    <property type="entry name" value="POZ domain"/>
    <property type="match status" value="1"/>
</dbReference>
<dbReference type="PIRSF" id="PIRSF037037">
    <property type="entry name" value="Kelch-like_protein_gigaxonin"/>
    <property type="match status" value="1"/>
</dbReference>
<evidence type="ECO:0000259" key="3">
    <source>
        <dbReference type="PROSITE" id="PS50097"/>
    </source>
</evidence>
<dbReference type="Gene3D" id="3.30.710.10">
    <property type="entry name" value="Potassium Channel Kv1.1, Chain A"/>
    <property type="match status" value="1"/>
</dbReference>
<dbReference type="Gene3D" id="2.120.10.80">
    <property type="entry name" value="Kelch-type beta propeller"/>
    <property type="match status" value="2"/>
</dbReference>
<gene>
    <name evidence="5" type="primary">LOC118426310</name>
</gene>
<keyword evidence="1" id="KW-0880">Kelch repeat</keyword>
<dbReference type="SMART" id="SM00875">
    <property type="entry name" value="BACK"/>
    <property type="match status" value="1"/>
</dbReference>
<dbReference type="GO" id="GO:0043161">
    <property type="term" value="P:proteasome-mediated ubiquitin-dependent protein catabolic process"/>
    <property type="evidence" value="ECO:0000318"/>
    <property type="project" value="GO_Central"/>
</dbReference>
<evidence type="ECO:0000256" key="1">
    <source>
        <dbReference type="ARBA" id="ARBA00022441"/>
    </source>
</evidence>
<dbReference type="AlphaFoldDB" id="A0A9J7LYW0"/>
<dbReference type="RefSeq" id="XP_035691507.1">
    <property type="nucleotide sequence ID" value="XM_035835614.1"/>
</dbReference>
<dbReference type="PROSITE" id="PS50097">
    <property type="entry name" value="BTB"/>
    <property type="match status" value="1"/>
</dbReference>
<dbReference type="Pfam" id="PF07707">
    <property type="entry name" value="BACK"/>
    <property type="match status" value="1"/>
</dbReference>
<dbReference type="GO" id="GO:0005737">
    <property type="term" value="C:cytoplasm"/>
    <property type="evidence" value="ECO:0000318"/>
    <property type="project" value="GO_Central"/>
</dbReference>
<evidence type="ECO:0000256" key="2">
    <source>
        <dbReference type="ARBA" id="ARBA00022737"/>
    </source>
</evidence>
<name>A0A9J7LYW0_BRAFL</name>
<dbReference type="SMART" id="SM00612">
    <property type="entry name" value="Kelch"/>
    <property type="match status" value="4"/>
</dbReference>
<dbReference type="KEGG" id="bfo:118426310"/>
<dbReference type="SUPFAM" id="SSF117281">
    <property type="entry name" value="Kelch motif"/>
    <property type="match status" value="1"/>
</dbReference>
<dbReference type="Gene3D" id="1.25.40.420">
    <property type="match status" value="1"/>
</dbReference>
<protein>
    <submittedName>
        <fullName evidence="5">Kelch-like protein 24</fullName>
    </submittedName>
</protein>
<dbReference type="InterPro" id="IPR011705">
    <property type="entry name" value="BACK"/>
</dbReference>
<dbReference type="GeneID" id="118426310"/>
<evidence type="ECO:0000313" key="4">
    <source>
        <dbReference type="Proteomes" id="UP000001554"/>
    </source>
</evidence>
<dbReference type="Pfam" id="PF00651">
    <property type="entry name" value="BTB"/>
    <property type="match status" value="1"/>
</dbReference>
<dbReference type="FunFam" id="1.25.40.420:FF:000001">
    <property type="entry name" value="Kelch-like family member 12"/>
    <property type="match status" value="1"/>
</dbReference>
<feature type="domain" description="BTB" evidence="3">
    <location>
        <begin position="28"/>
        <end position="95"/>
    </location>
</feature>
<dbReference type="PANTHER" id="PTHR24412">
    <property type="entry name" value="KELCH PROTEIN"/>
    <property type="match status" value="1"/>
</dbReference>
<dbReference type="Pfam" id="PF24681">
    <property type="entry name" value="Kelch_KLHDC2_KLHL20_DRC7"/>
    <property type="match status" value="1"/>
</dbReference>
<accession>A0A9J7LYW0</accession>
<evidence type="ECO:0000313" key="5">
    <source>
        <dbReference type="RefSeq" id="XP_035691507.1"/>
    </source>
</evidence>
<dbReference type="GO" id="GO:1990756">
    <property type="term" value="F:ubiquitin-like ligase-substrate adaptor activity"/>
    <property type="evidence" value="ECO:0000318"/>
    <property type="project" value="GO_Central"/>
</dbReference>
<reference evidence="5" key="2">
    <citation type="submission" date="2025-08" db="UniProtKB">
        <authorList>
            <consortium name="RefSeq"/>
        </authorList>
    </citation>
    <scope>IDENTIFICATION</scope>
    <source>
        <strain evidence="5">S238N-H82</strain>
        <tissue evidence="5">Testes</tissue>
    </source>
</reference>
<dbReference type="InterPro" id="IPR011333">
    <property type="entry name" value="SKP1/BTB/POZ_sf"/>
</dbReference>
<sequence length="555" mass="62241">MDARSEEDCCADKFFRRLQQLRSEGHLTDVTLCAEGKEIPCHRLVLSACSDYFRAMFGGAHSESKKEKIEIGGVTADALQLLVDFAYTPKFNVTLDNVYHQFEAANMLQVKPIEEACEKFLTNNLSPDMCLGTWTLADKLSCMKLSALARRFALKNFEDVCATGEFLQLPVDFLKTYISDRALHAKREAQVLDAVMLWARHDLKHRQTHLKELLGFVCFSRMDQDYLKNILETDEVLRGVPGIRGLIKDQSRHGKPRHIQEVDILLLGGITAGGYDPPIVNRDMYRLDLHGDTIDMTPLPLALQFTEGIAACTLGNDVIVTGGNKSTSQAWRYNTSLNSWTRLGSLKKGRQNHGMVVLNGKVYVVGGEGRGWLPDVEAYNEKTNKWTKVAPLMFAVSHFGIATCGNKLYVFGGWWPGLYGKCDETQCYDPTQKTWDSAAALPYAVSYVNACTVNSKIYLVGGDLECVLCYNPQEDYYEEMARRLGGRLGRWCECSANVCGSEIYITGGWNRHICNREVNPFSTVQCYDVISDTMIMGKGLPMPLYGHHSVTVLKH</sequence>